<dbReference type="GO" id="GO:0000793">
    <property type="term" value="C:condensed chromosome"/>
    <property type="evidence" value="ECO:0007669"/>
    <property type="project" value="TreeGrafter"/>
</dbReference>
<dbReference type="GO" id="GO:0031297">
    <property type="term" value="P:replication fork processing"/>
    <property type="evidence" value="ECO:0007669"/>
    <property type="project" value="TreeGrafter"/>
</dbReference>
<dbReference type="InterPro" id="IPR036397">
    <property type="entry name" value="RNaseH_sf"/>
</dbReference>
<dbReference type="GO" id="GO:0035861">
    <property type="term" value="C:site of double-strand break"/>
    <property type="evidence" value="ECO:0007669"/>
    <property type="project" value="TreeGrafter"/>
</dbReference>
<dbReference type="GO" id="GO:0044547">
    <property type="term" value="F:DNA topoisomerase binding"/>
    <property type="evidence" value="ECO:0007669"/>
    <property type="project" value="TreeGrafter"/>
</dbReference>
<evidence type="ECO:0000313" key="2">
    <source>
        <dbReference type="Proteomes" id="UP000095283"/>
    </source>
</evidence>
<dbReference type="GO" id="GO:0000729">
    <property type="term" value="P:DNA double-strand break processing"/>
    <property type="evidence" value="ECO:0007669"/>
    <property type="project" value="TreeGrafter"/>
</dbReference>
<reference evidence="3" key="1">
    <citation type="submission" date="2016-11" db="UniProtKB">
        <authorList>
            <consortium name="WormBaseParasite"/>
        </authorList>
    </citation>
    <scope>IDENTIFICATION</scope>
</reference>
<dbReference type="InterPro" id="IPR052709">
    <property type="entry name" value="Transposase-MT_Hybrid"/>
</dbReference>
<dbReference type="GO" id="GO:0003690">
    <property type="term" value="F:double-stranded DNA binding"/>
    <property type="evidence" value="ECO:0007669"/>
    <property type="project" value="TreeGrafter"/>
</dbReference>
<dbReference type="GO" id="GO:0005634">
    <property type="term" value="C:nucleus"/>
    <property type="evidence" value="ECO:0007669"/>
    <property type="project" value="TreeGrafter"/>
</dbReference>
<dbReference type="WBParaSite" id="Hba_10359">
    <property type="protein sequence ID" value="Hba_10359"/>
    <property type="gene ID" value="Hba_10359"/>
</dbReference>
<dbReference type="Proteomes" id="UP000095283">
    <property type="component" value="Unplaced"/>
</dbReference>
<dbReference type="GO" id="GO:0044774">
    <property type="term" value="P:mitotic DNA integrity checkpoint signaling"/>
    <property type="evidence" value="ECO:0007669"/>
    <property type="project" value="TreeGrafter"/>
</dbReference>
<protein>
    <submittedName>
        <fullName evidence="3">HTH_48 domain-containing protein</fullName>
    </submittedName>
</protein>
<dbReference type="PANTHER" id="PTHR46060">
    <property type="entry name" value="MARINER MOS1 TRANSPOSASE-LIKE PROTEIN"/>
    <property type="match status" value="1"/>
</dbReference>
<dbReference type="AlphaFoldDB" id="A0A1I7WYL7"/>
<accession>A0A1I7WYL7</accession>
<dbReference type="GO" id="GO:0046975">
    <property type="term" value="F:histone H3K36 methyltransferase activity"/>
    <property type="evidence" value="ECO:0007669"/>
    <property type="project" value="TreeGrafter"/>
</dbReference>
<dbReference type="GO" id="GO:0015074">
    <property type="term" value="P:DNA integration"/>
    <property type="evidence" value="ECO:0007669"/>
    <property type="project" value="TreeGrafter"/>
</dbReference>
<dbReference type="GO" id="GO:0042800">
    <property type="term" value="F:histone H3K4 methyltransferase activity"/>
    <property type="evidence" value="ECO:0007669"/>
    <property type="project" value="TreeGrafter"/>
</dbReference>
<dbReference type="PANTHER" id="PTHR46060:SF2">
    <property type="entry name" value="HISTONE-LYSINE N-METHYLTRANSFERASE SETMAR"/>
    <property type="match status" value="1"/>
</dbReference>
<dbReference type="GO" id="GO:0003697">
    <property type="term" value="F:single-stranded DNA binding"/>
    <property type="evidence" value="ECO:0007669"/>
    <property type="project" value="TreeGrafter"/>
</dbReference>
<evidence type="ECO:0000313" key="3">
    <source>
        <dbReference type="WBParaSite" id="Hba_10359"/>
    </source>
</evidence>
<name>A0A1I7WYL7_HETBA</name>
<dbReference type="GO" id="GO:0006303">
    <property type="term" value="P:double-strand break repair via nonhomologous end joining"/>
    <property type="evidence" value="ECO:0007669"/>
    <property type="project" value="TreeGrafter"/>
</dbReference>
<evidence type="ECO:0000256" key="1">
    <source>
        <dbReference type="SAM" id="MobiDB-lite"/>
    </source>
</evidence>
<proteinExistence type="predicted"/>
<organism evidence="2 3">
    <name type="scientific">Heterorhabditis bacteriophora</name>
    <name type="common">Entomopathogenic nematode worm</name>
    <dbReference type="NCBI Taxonomy" id="37862"/>
    <lineage>
        <taxon>Eukaryota</taxon>
        <taxon>Metazoa</taxon>
        <taxon>Ecdysozoa</taxon>
        <taxon>Nematoda</taxon>
        <taxon>Chromadorea</taxon>
        <taxon>Rhabditida</taxon>
        <taxon>Rhabditina</taxon>
        <taxon>Rhabditomorpha</taxon>
        <taxon>Strongyloidea</taxon>
        <taxon>Heterorhabditidae</taxon>
        <taxon>Heterorhabditis</taxon>
    </lineage>
</organism>
<keyword evidence="2" id="KW-1185">Reference proteome</keyword>
<feature type="region of interest" description="Disordered" evidence="1">
    <location>
        <begin position="1"/>
        <end position="47"/>
    </location>
</feature>
<dbReference type="Gene3D" id="3.30.420.10">
    <property type="entry name" value="Ribonuclease H-like superfamily/Ribonuclease H"/>
    <property type="match status" value="1"/>
</dbReference>
<feature type="compositionally biased region" description="Basic and acidic residues" evidence="1">
    <location>
        <begin position="34"/>
        <end position="47"/>
    </location>
</feature>
<dbReference type="GO" id="GO:0000014">
    <property type="term" value="F:single-stranded DNA endodeoxyribonuclease activity"/>
    <property type="evidence" value="ECO:0007669"/>
    <property type="project" value="TreeGrafter"/>
</dbReference>
<sequence>MGRKAVETGRNINPAFGEENVNESTAQHGLRRFRNGDKSLQDEERRGRPLAIDDSQLRAIVEADPLKTTGDVAEELNVVHSTVVRHLHQMGKSKKLDKCCIERRSWSVLGARQVESSTTTSWILAKTITAMKYCKKINKMHQELQHLCPALANRKGPILLHDNALLHVSLMTVQKFHELAYETLPYSAY</sequence>